<keyword evidence="1" id="KW-0472">Membrane</keyword>
<feature type="transmembrane region" description="Helical" evidence="1">
    <location>
        <begin position="83"/>
        <end position="100"/>
    </location>
</feature>
<evidence type="ECO:0000313" key="3">
    <source>
        <dbReference type="Proteomes" id="UP000286482"/>
    </source>
</evidence>
<dbReference type="Proteomes" id="UP000286482">
    <property type="component" value="Unassembled WGS sequence"/>
</dbReference>
<comment type="caution">
    <text evidence="2">The sequence shown here is derived from an EMBL/GenBank/DDBJ whole genome shotgun (WGS) entry which is preliminary data.</text>
</comment>
<dbReference type="OrthoDB" id="9781614at2"/>
<dbReference type="RefSeq" id="WP_120355524.1">
    <property type="nucleotide sequence ID" value="NZ_RAQO01000007.1"/>
</dbReference>
<dbReference type="InterPro" id="IPR011435">
    <property type="entry name" value="UmpAB"/>
</dbReference>
<evidence type="ECO:0000256" key="1">
    <source>
        <dbReference type="SAM" id="Phobius"/>
    </source>
</evidence>
<organism evidence="2 3">
    <name type="scientific">Alginatibacterium sediminis</name>
    <dbReference type="NCBI Taxonomy" id="2164068"/>
    <lineage>
        <taxon>Bacteria</taxon>
        <taxon>Pseudomonadati</taxon>
        <taxon>Pseudomonadota</taxon>
        <taxon>Gammaproteobacteria</taxon>
        <taxon>Alteromonadales</taxon>
        <taxon>Alteromonadaceae</taxon>
        <taxon>Alginatibacterium</taxon>
    </lineage>
</organism>
<feature type="transmembrane region" description="Helical" evidence="1">
    <location>
        <begin position="162"/>
        <end position="179"/>
    </location>
</feature>
<name>A0A420EA01_9ALTE</name>
<feature type="transmembrane region" description="Helical" evidence="1">
    <location>
        <begin position="223"/>
        <end position="243"/>
    </location>
</feature>
<feature type="transmembrane region" description="Helical" evidence="1">
    <location>
        <begin position="44"/>
        <end position="62"/>
    </location>
</feature>
<proteinExistence type="predicted"/>
<dbReference type="AlphaFoldDB" id="A0A420EA01"/>
<keyword evidence="3" id="KW-1185">Reference proteome</keyword>
<reference evidence="2 3" key="1">
    <citation type="submission" date="2018-09" db="EMBL/GenBank/DDBJ databases">
        <authorList>
            <person name="Wang Z."/>
        </authorList>
    </citation>
    <scope>NUCLEOTIDE SEQUENCE [LARGE SCALE GENOMIC DNA]</scope>
    <source>
        <strain evidence="2 3">ALS 81</strain>
    </source>
</reference>
<dbReference type="Pfam" id="PF07556">
    <property type="entry name" value="DUF1538"/>
    <property type="match status" value="1"/>
</dbReference>
<sequence>MVNALIVFLHSVLKSLRDLLPIAVVVLFFQTLVLRQPLPDSSTIALGMFLVVLGLSLFIVGLDMALFPLGEKLAYDFARRGRLSWLLSFAFCLGFATTVAEPSLIAISRQAAEIAAIENFIDSNVVAKTNYALQLRLVVAVSVGCALVIGVIRILRGWPLHWIILSGYLVVVILSYFSAPEHIGIAYDAGGVTTSTITVPLVTALGVGLAASIHGRSPLVDGFGLIALASLSPMIFVLAFGMIN</sequence>
<keyword evidence="1" id="KW-0812">Transmembrane</keyword>
<feature type="transmembrane region" description="Helical" evidence="1">
    <location>
        <begin position="133"/>
        <end position="155"/>
    </location>
</feature>
<protein>
    <submittedName>
        <fullName evidence="2">DUF1538 domain-containing protein</fullName>
    </submittedName>
</protein>
<feature type="transmembrane region" description="Helical" evidence="1">
    <location>
        <begin position="185"/>
        <end position="211"/>
    </location>
</feature>
<keyword evidence="1" id="KW-1133">Transmembrane helix</keyword>
<accession>A0A420EA01</accession>
<evidence type="ECO:0000313" key="2">
    <source>
        <dbReference type="EMBL" id="RKF17499.1"/>
    </source>
</evidence>
<gene>
    <name evidence="2" type="ORF">DBZ36_13725</name>
</gene>
<dbReference type="EMBL" id="RAQO01000007">
    <property type="protein sequence ID" value="RKF17499.1"/>
    <property type="molecule type" value="Genomic_DNA"/>
</dbReference>